<dbReference type="AlphaFoldDB" id="A0AAN9FU06"/>
<proteinExistence type="predicted"/>
<gene>
    <name evidence="2" type="ORF">RJT34_24117</name>
</gene>
<feature type="region of interest" description="Disordered" evidence="1">
    <location>
        <begin position="217"/>
        <end position="275"/>
    </location>
</feature>
<comment type="caution">
    <text evidence="2">The sequence shown here is derived from an EMBL/GenBank/DDBJ whole genome shotgun (WGS) entry which is preliminary data.</text>
</comment>
<sequence length="350" mass="39083">MNAGWGTEGRSKDERRELLQTVANGGQKGWRDLTDFDEIGQEQLVNGFGGVGHEDAASEGGFFKEVGQRSGVVKVKVSDEKDVDGGRDDFIEVGAWDDDEDTVVNDKKSSEVIDYATPFHLAIPRKGGQLITMLMTQTLGCKMEGKQFLLQKFQRPQSHHFEIEDCIRRVASKLTASPSMKYSSDRSRIDRNTGGFSGNGSDLSILNFEEAQKVIDNGSERQPSQPSQPPRKYQKKDYQLTLSGPGKPVQVSRRPYSRKQYSNSNHVVAPEKPPGYIDENAPSELVMNFAELDSVPSETNLNKMFRRFGPLKKSDQLNYTPSSLFKAPSVATTQDHEMHLDLSNFEINIV</sequence>
<name>A0AAN9FU06_CLITE</name>
<protein>
    <submittedName>
        <fullName evidence="2">Uncharacterized protein</fullName>
    </submittedName>
</protein>
<dbReference type="PANTHER" id="PTHR42851">
    <property type="entry name" value="ALDOLASE-RELATED"/>
    <property type="match status" value="1"/>
</dbReference>
<evidence type="ECO:0000313" key="2">
    <source>
        <dbReference type="EMBL" id="KAK7279073.1"/>
    </source>
</evidence>
<organism evidence="2 3">
    <name type="scientific">Clitoria ternatea</name>
    <name type="common">Butterfly pea</name>
    <dbReference type="NCBI Taxonomy" id="43366"/>
    <lineage>
        <taxon>Eukaryota</taxon>
        <taxon>Viridiplantae</taxon>
        <taxon>Streptophyta</taxon>
        <taxon>Embryophyta</taxon>
        <taxon>Tracheophyta</taxon>
        <taxon>Spermatophyta</taxon>
        <taxon>Magnoliopsida</taxon>
        <taxon>eudicotyledons</taxon>
        <taxon>Gunneridae</taxon>
        <taxon>Pentapetalae</taxon>
        <taxon>rosids</taxon>
        <taxon>fabids</taxon>
        <taxon>Fabales</taxon>
        <taxon>Fabaceae</taxon>
        <taxon>Papilionoideae</taxon>
        <taxon>50 kb inversion clade</taxon>
        <taxon>NPAAA clade</taxon>
        <taxon>indigoferoid/millettioid clade</taxon>
        <taxon>Phaseoleae</taxon>
        <taxon>Clitoria</taxon>
    </lineage>
</organism>
<dbReference type="PANTHER" id="PTHR42851:SF4">
    <property type="entry name" value="PWWP DOMAIN-CONTAINING PROTEIN"/>
    <property type="match status" value="1"/>
</dbReference>
<keyword evidence="3" id="KW-1185">Reference proteome</keyword>
<evidence type="ECO:0000313" key="3">
    <source>
        <dbReference type="Proteomes" id="UP001359559"/>
    </source>
</evidence>
<dbReference type="EMBL" id="JAYKXN010000006">
    <property type="protein sequence ID" value="KAK7279073.1"/>
    <property type="molecule type" value="Genomic_DNA"/>
</dbReference>
<dbReference type="InterPro" id="IPR053063">
    <property type="entry name" value="PWWP_domain_containing_PDP"/>
</dbReference>
<feature type="region of interest" description="Disordered" evidence="1">
    <location>
        <begin position="177"/>
        <end position="202"/>
    </location>
</feature>
<evidence type="ECO:0000256" key="1">
    <source>
        <dbReference type="SAM" id="MobiDB-lite"/>
    </source>
</evidence>
<reference evidence="2 3" key="1">
    <citation type="submission" date="2024-01" db="EMBL/GenBank/DDBJ databases">
        <title>The genomes of 5 underutilized Papilionoideae crops provide insights into root nodulation and disease resistance.</title>
        <authorList>
            <person name="Yuan L."/>
        </authorList>
    </citation>
    <scope>NUCLEOTIDE SEQUENCE [LARGE SCALE GENOMIC DNA]</scope>
    <source>
        <strain evidence="2">LY-2023</strain>
        <tissue evidence="2">Leaf</tissue>
    </source>
</reference>
<dbReference type="Proteomes" id="UP001359559">
    <property type="component" value="Unassembled WGS sequence"/>
</dbReference>
<accession>A0AAN9FU06</accession>